<proteinExistence type="predicted"/>
<gene>
    <name evidence="4" type="ORF">GTP56_22825</name>
</gene>
<dbReference type="InterPro" id="IPR000014">
    <property type="entry name" value="PAS"/>
</dbReference>
<dbReference type="SUPFAM" id="SSF52172">
    <property type="entry name" value="CheY-like"/>
    <property type="match status" value="1"/>
</dbReference>
<dbReference type="InterPro" id="IPR035965">
    <property type="entry name" value="PAS-like_dom_sf"/>
</dbReference>
<dbReference type="InterPro" id="IPR050595">
    <property type="entry name" value="Bact_response_regulator"/>
</dbReference>
<evidence type="ECO:0000313" key="4">
    <source>
        <dbReference type="EMBL" id="MYM75008.1"/>
    </source>
</evidence>
<dbReference type="Proteomes" id="UP000469734">
    <property type="component" value="Unassembled WGS sequence"/>
</dbReference>
<organism evidence="4 5">
    <name type="scientific">Duganella margarita</name>
    <dbReference type="NCBI Taxonomy" id="2692170"/>
    <lineage>
        <taxon>Bacteria</taxon>
        <taxon>Pseudomonadati</taxon>
        <taxon>Pseudomonadota</taxon>
        <taxon>Betaproteobacteria</taxon>
        <taxon>Burkholderiales</taxon>
        <taxon>Oxalobacteraceae</taxon>
        <taxon>Telluria group</taxon>
        <taxon>Duganella</taxon>
    </lineage>
</organism>
<evidence type="ECO:0000256" key="2">
    <source>
        <dbReference type="PROSITE-ProRule" id="PRU00169"/>
    </source>
</evidence>
<dbReference type="AlphaFoldDB" id="A0A7X4KJX6"/>
<dbReference type="InterPro" id="IPR011006">
    <property type="entry name" value="CheY-like_superfamily"/>
</dbReference>
<dbReference type="PANTHER" id="PTHR44591:SF3">
    <property type="entry name" value="RESPONSE REGULATORY DOMAIN-CONTAINING PROTEIN"/>
    <property type="match status" value="1"/>
</dbReference>
<evidence type="ECO:0000256" key="1">
    <source>
        <dbReference type="ARBA" id="ARBA00022553"/>
    </source>
</evidence>
<dbReference type="PROSITE" id="PS50110">
    <property type="entry name" value="RESPONSE_REGULATORY"/>
    <property type="match status" value="1"/>
</dbReference>
<dbReference type="RefSeq" id="WP_161051799.1">
    <property type="nucleotide sequence ID" value="NZ_WWCR01000031.1"/>
</dbReference>
<keyword evidence="1 2" id="KW-0597">Phosphoprotein</keyword>
<dbReference type="CDD" id="cd17551">
    <property type="entry name" value="REC_RpfG-like"/>
    <property type="match status" value="1"/>
</dbReference>
<dbReference type="Pfam" id="PF00072">
    <property type="entry name" value="Response_reg"/>
    <property type="match status" value="1"/>
</dbReference>
<evidence type="ECO:0000259" key="3">
    <source>
        <dbReference type="PROSITE" id="PS50110"/>
    </source>
</evidence>
<dbReference type="GO" id="GO:0000160">
    <property type="term" value="P:phosphorelay signal transduction system"/>
    <property type="evidence" value="ECO:0007669"/>
    <property type="project" value="InterPro"/>
</dbReference>
<accession>A0A7X4KJX6</accession>
<dbReference type="EMBL" id="WWCR01000031">
    <property type="protein sequence ID" value="MYM75008.1"/>
    <property type="molecule type" value="Genomic_DNA"/>
</dbReference>
<dbReference type="SUPFAM" id="SSF55785">
    <property type="entry name" value="PYP-like sensor domain (PAS domain)"/>
    <property type="match status" value="1"/>
</dbReference>
<comment type="caution">
    <text evidence="4">The sequence shown here is derived from an EMBL/GenBank/DDBJ whole genome shotgun (WGS) entry which is preliminary data.</text>
</comment>
<protein>
    <submittedName>
        <fullName evidence="4">Response regulator</fullName>
    </submittedName>
</protein>
<reference evidence="4 5" key="1">
    <citation type="submission" date="2019-12" db="EMBL/GenBank/DDBJ databases">
        <title>Novel species isolated from a subtropical stream in China.</title>
        <authorList>
            <person name="Lu H."/>
        </authorList>
    </citation>
    <scope>NUCLEOTIDE SEQUENCE [LARGE SCALE GENOMIC DNA]</scope>
    <source>
        <strain evidence="4 5">FT134W</strain>
    </source>
</reference>
<feature type="modified residue" description="4-aspartylphosphate" evidence="2">
    <location>
        <position position="61"/>
    </location>
</feature>
<dbReference type="InterPro" id="IPR001789">
    <property type="entry name" value="Sig_transdc_resp-reg_receiver"/>
</dbReference>
<dbReference type="PANTHER" id="PTHR44591">
    <property type="entry name" value="STRESS RESPONSE REGULATOR PROTEIN 1"/>
    <property type="match status" value="1"/>
</dbReference>
<dbReference type="SMART" id="SM00448">
    <property type="entry name" value="REC"/>
    <property type="match status" value="1"/>
</dbReference>
<dbReference type="Gene3D" id="3.30.450.20">
    <property type="entry name" value="PAS domain"/>
    <property type="match status" value="1"/>
</dbReference>
<dbReference type="Gene3D" id="3.40.50.2300">
    <property type="match status" value="1"/>
</dbReference>
<evidence type="ECO:0000313" key="5">
    <source>
        <dbReference type="Proteomes" id="UP000469734"/>
    </source>
</evidence>
<sequence>MIESSEIAAAGILIVDDQEANVMLLEQMLANAGYTNVSSTMDPFAVSDLHRTRHYDLILLDLQMPGMDGFAVLEALKEVEPDSYVPVLVVTAQPGHKLRALQAGARDFVSKPFELIEVETRIRNMLEVRLLHRNLEKMVEERTAQLRASEARFQRFAELSTDWYWEQDAEGELTNWSGPVADMVGIGGTETDGWDVEERALLQSNIAERKPFLDFVYSRATAAGAVQYLQVSGEPMFDEASRFIGYRGVGRDVTAMAAMFARPA</sequence>
<dbReference type="NCBIfam" id="TIGR00229">
    <property type="entry name" value="sensory_box"/>
    <property type="match status" value="1"/>
</dbReference>
<feature type="domain" description="Response regulatory" evidence="3">
    <location>
        <begin position="11"/>
        <end position="126"/>
    </location>
</feature>
<name>A0A7X4KJX6_9BURK</name>